<accession>A0ABY4D1U4</accession>
<feature type="transmembrane region" description="Helical" evidence="1">
    <location>
        <begin position="50"/>
        <end position="74"/>
    </location>
</feature>
<feature type="transmembrane region" description="Helical" evidence="1">
    <location>
        <begin position="21"/>
        <end position="44"/>
    </location>
</feature>
<dbReference type="SUPFAM" id="SSF55073">
    <property type="entry name" value="Nucleotide cyclase"/>
    <property type="match status" value="1"/>
</dbReference>
<sequence>MSTASVTAAQRARVWAAQRHVFQIVGSIGVVFVGVLEAMALLLWVPRHALLLLALVGFPIGLILGVLEAVVFPALVQRFKLRTATLLQGVGHLLLLSVLYCAFVWVAHLLDLPQLWIPPTGKTPGPVQNMLRVFMIYLFAGFVTTLVRQLLLRMDRRRLMQLLAGHYQQPVTEDRIFLFVDLKGSTRLAETLGNDQYSRLVRDFFSDVSVAIEATRGEVYQYVGDEVVVTWPSKLGLAHANCLHCFFEMQHRIEERRRHYLRKYGVVPEFKAGAHGGRVTTVLVGTVHRELVHHGDVLNTTARIQAQCNALGSKFLVSASLYQQIGPHPEYRFTVLGSHELRGKAGATELVDVQEQARFQPIHAEIQESSWPAGN</sequence>
<gene>
    <name evidence="3" type="ORF">MTX78_17620</name>
</gene>
<evidence type="ECO:0000259" key="2">
    <source>
        <dbReference type="PROSITE" id="PS50125"/>
    </source>
</evidence>
<reference evidence="3 4" key="1">
    <citation type="submission" date="2022-03" db="EMBL/GenBank/DDBJ databases">
        <title>Hymenobactersp. isolated from the air.</title>
        <authorList>
            <person name="Won M."/>
            <person name="Kwon S.-W."/>
        </authorList>
    </citation>
    <scope>NUCLEOTIDE SEQUENCE [LARGE SCALE GENOMIC DNA]</scope>
    <source>
        <strain evidence="3 4">KACC 21982</strain>
    </source>
</reference>
<dbReference type="EMBL" id="CP094669">
    <property type="protein sequence ID" value="UOG73928.1"/>
    <property type="molecule type" value="Genomic_DNA"/>
</dbReference>
<dbReference type="PROSITE" id="PS50125">
    <property type="entry name" value="GUANYLATE_CYCLASE_2"/>
    <property type="match status" value="1"/>
</dbReference>
<keyword evidence="1" id="KW-0812">Transmembrane</keyword>
<feature type="domain" description="Guanylate cyclase" evidence="2">
    <location>
        <begin position="176"/>
        <end position="305"/>
    </location>
</feature>
<keyword evidence="1" id="KW-0472">Membrane</keyword>
<keyword evidence="1" id="KW-1133">Transmembrane helix</keyword>
<dbReference type="Gene3D" id="3.30.70.1230">
    <property type="entry name" value="Nucleotide cyclase"/>
    <property type="match status" value="1"/>
</dbReference>
<name>A0ABY4D1U4_9BACT</name>
<dbReference type="InterPro" id="IPR050697">
    <property type="entry name" value="Adenylyl/Guanylyl_Cyclase_3/4"/>
</dbReference>
<proteinExistence type="predicted"/>
<keyword evidence="4" id="KW-1185">Reference proteome</keyword>
<evidence type="ECO:0000256" key="1">
    <source>
        <dbReference type="SAM" id="Phobius"/>
    </source>
</evidence>
<feature type="transmembrane region" description="Helical" evidence="1">
    <location>
        <begin position="130"/>
        <end position="151"/>
    </location>
</feature>
<dbReference type="RefSeq" id="WP_243797016.1">
    <property type="nucleotide sequence ID" value="NZ_CP094669.1"/>
</dbReference>
<dbReference type="Proteomes" id="UP000831113">
    <property type="component" value="Chromosome"/>
</dbReference>
<protein>
    <submittedName>
        <fullName evidence="3">Adenylate/guanylate cyclase domain-containing protein</fullName>
    </submittedName>
</protein>
<dbReference type="Pfam" id="PF00211">
    <property type="entry name" value="Guanylate_cyc"/>
    <property type="match status" value="1"/>
</dbReference>
<dbReference type="PANTHER" id="PTHR43081">
    <property type="entry name" value="ADENYLATE CYCLASE, TERMINAL-DIFFERENTIATION SPECIFIC-RELATED"/>
    <property type="match status" value="1"/>
</dbReference>
<dbReference type="PANTHER" id="PTHR43081:SF1">
    <property type="entry name" value="ADENYLATE CYCLASE, TERMINAL-DIFFERENTIATION SPECIFIC"/>
    <property type="match status" value="1"/>
</dbReference>
<dbReference type="CDD" id="cd07302">
    <property type="entry name" value="CHD"/>
    <property type="match status" value="1"/>
</dbReference>
<evidence type="ECO:0000313" key="3">
    <source>
        <dbReference type="EMBL" id="UOG73928.1"/>
    </source>
</evidence>
<dbReference type="InterPro" id="IPR001054">
    <property type="entry name" value="A/G_cyclase"/>
</dbReference>
<evidence type="ECO:0000313" key="4">
    <source>
        <dbReference type="Proteomes" id="UP000831113"/>
    </source>
</evidence>
<dbReference type="InterPro" id="IPR029787">
    <property type="entry name" value="Nucleotide_cyclase"/>
</dbReference>
<feature type="transmembrane region" description="Helical" evidence="1">
    <location>
        <begin position="86"/>
        <end position="110"/>
    </location>
</feature>
<organism evidence="3 4">
    <name type="scientific">Hymenobacter tibetensis</name>
    <dbReference type="NCBI Taxonomy" id="497967"/>
    <lineage>
        <taxon>Bacteria</taxon>
        <taxon>Pseudomonadati</taxon>
        <taxon>Bacteroidota</taxon>
        <taxon>Cytophagia</taxon>
        <taxon>Cytophagales</taxon>
        <taxon>Hymenobacteraceae</taxon>
        <taxon>Hymenobacter</taxon>
    </lineage>
</organism>